<dbReference type="InterPro" id="IPR012416">
    <property type="entry name" value="CBP60"/>
</dbReference>
<protein>
    <submittedName>
        <fullName evidence="2">Uncharacterized protein</fullName>
    </submittedName>
</protein>
<feature type="region of interest" description="Disordered" evidence="1">
    <location>
        <begin position="520"/>
        <end position="586"/>
    </location>
</feature>
<dbReference type="GO" id="GO:0043565">
    <property type="term" value="F:sequence-specific DNA binding"/>
    <property type="evidence" value="ECO:0007669"/>
    <property type="project" value="TreeGrafter"/>
</dbReference>
<dbReference type="GO" id="GO:0003700">
    <property type="term" value="F:DNA-binding transcription factor activity"/>
    <property type="evidence" value="ECO:0007669"/>
    <property type="project" value="TreeGrafter"/>
</dbReference>
<sequence>MESSNQAEAAAKPAAETFENPGLTEEFLHKFGQRLAGLLAPHVAAPRIQECIQQVIDEANAASARQAVPPVQPSQPARPAALELAFVHDCRNHGCNRLNCVLCKHNPNKRCRGNFAHKYWVGDRLLAKCDGEIQVELINIDTQQTVSAGLQDACIEVSILDGNKYNTRCREAGEQRSEIMDECEVLLNQKQEPLLTAGGCHNDLTAPKVTLNFSALTSSVPLRDLKVTESSESVLAGTKRPPFRIVVRAVRADGSRITTIRPAVSEEFVVVTKRTKNLKKQDIPSLDDPISKLNHIGKETVKKLNELMLSADEAQLDIDLPEELHKITKVRDFQQLTRLSEADGHLQLKLKQLLKLSKEKWDASCEHAKMAVQVDNRMRAWYMGNMAMGLLYTCSLGDIQADAPVALVQNRRQNGADVMEVVPMDHQLPGQREQVQATTERALESWWEEGHPGWMIFSLGTKHFETLDEIIRYSRSDGGRAMPMNLADLPQEGSVQLRGQLPFDQGAGPSDRLDAMDIWRHPKDSDLPPFPRLDGTKNESNMSEQRGLPQLASGLLSPTGHDQPQPGAHFGGGLGLHPDGGGLSHQLAASRQLQLPSLNTLTAALGHGGSGTPQGGHGHDGGLSRALDPGQPANPFELHAKMPFTRGQEPEGRAGKSPRHSNSSSSMPLQPSVNAANWSSLPPGFGPEGANEAVQPAMLQSLFSLNAFAQAGCNMGPAAGSLAHFASLGNLASIESLSSFSDVREYLAANSQGLGGTINDETAAGILRESLPALLQQQQQRQRHGGSLTTVDPGEYRPPNGGLPDNQLRAYDRRPGQPSRPPQRMPDGLPPTSRLDPFAHQDQQTLAARSGQQSLGAGGQQASNSQVRQQQQQQQAAHFAAEQMYSLPDARWGPQHQQQPPQTMQWAQDMSKYGGHAGYGERRSQLQPQHDNSSMQGMAPNDMGFDHQGPGSPSAHASKRRALEYPRSSYDRSSGDLGNAGAAQQLQHSGRAEDAGSLKFVREEQLRARRGLVPPLTGQEQAPHAHWGSFPPAQ</sequence>
<feature type="compositionally biased region" description="Low complexity" evidence="1">
    <location>
        <begin position="847"/>
        <end position="879"/>
    </location>
</feature>
<feature type="compositionally biased region" description="Gly residues" evidence="1">
    <location>
        <begin position="606"/>
        <end position="616"/>
    </location>
</feature>
<feature type="region of interest" description="Disordered" evidence="1">
    <location>
        <begin position="602"/>
        <end position="689"/>
    </location>
</feature>
<feature type="compositionally biased region" description="Basic and acidic residues" evidence="1">
    <location>
        <begin position="961"/>
        <end position="974"/>
    </location>
</feature>
<accession>A0AAW1RLQ3</accession>
<feature type="region of interest" description="Disordered" evidence="1">
    <location>
        <begin position="1010"/>
        <end position="1034"/>
    </location>
</feature>
<dbReference type="GO" id="GO:0005634">
    <property type="term" value="C:nucleus"/>
    <property type="evidence" value="ECO:0007669"/>
    <property type="project" value="TreeGrafter"/>
</dbReference>
<evidence type="ECO:0000313" key="3">
    <source>
        <dbReference type="Proteomes" id="UP001438707"/>
    </source>
</evidence>
<feature type="compositionally biased region" description="Polar residues" evidence="1">
    <location>
        <begin position="667"/>
        <end position="680"/>
    </location>
</feature>
<dbReference type="PANTHER" id="PTHR31713">
    <property type="entry name" value="OS02G0177800 PROTEIN"/>
    <property type="match status" value="1"/>
</dbReference>
<evidence type="ECO:0000256" key="1">
    <source>
        <dbReference type="SAM" id="MobiDB-lite"/>
    </source>
</evidence>
<gene>
    <name evidence="2" type="ORF">WJX74_005616</name>
</gene>
<feature type="compositionally biased region" description="Gly residues" evidence="1">
    <location>
        <begin position="569"/>
        <end position="583"/>
    </location>
</feature>
<dbReference type="GO" id="GO:0080142">
    <property type="term" value="P:regulation of salicylic acid biosynthetic process"/>
    <property type="evidence" value="ECO:0007669"/>
    <property type="project" value="TreeGrafter"/>
</dbReference>
<feature type="region of interest" description="Disordered" evidence="1">
    <location>
        <begin position="912"/>
        <end position="998"/>
    </location>
</feature>
<dbReference type="AlphaFoldDB" id="A0AAW1RLQ3"/>
<feature type="compositionally biased region" description="Polar residues" evidence="1">
    <location>
        <begin position="925"/>
        <end position="936"/>
    </location>
</feature>
<comment type="caution">
    <text evidence="2">The sequence shown here is derived from an EMBL/GenBank/DDBJ whole genome shotgun (WGS) entry which is preliminary data.</text>
</comment>
<dbReference type="PANTHER" id="PTHR31713:SF96">
    <property type="entry name" value="OS02G0562300 PROTEIN"/>
    <property type="match status" value="1"/>
</dbReference>
<keyword evidence="3" id="KW-1185">Reference proteome</keyword>
<evidence type="ECO:0000313" key="2">
    <source>
        <dbReference type="EMBL" id="KAK9834608.1"/>
    </source>
</evidence>
<feature type="region of interest" description="Disordered" evidence="1">
    <location>
        <begin position="775"/>
        <end position="879"/>
    </location>
</feature>
<dbReference type="EMBL" id="JALJOS010000009">
    <property type="protein sequence ID" value="KAK9834608.1"/>
    <property type="molecule type" value="Genomic_DNA"/>
</dbReference>
<dbReference type="Proteomes" id="UP001438707">
    <property type="component" value="Unassembled WGS sequence"/>
</dbReference>
<dbReference type="GO" id="GO:0005516">
    <property type="term" value="F:calmodulin binding"/>
    <property type="evidence" value="ECO:0007669"/>
    <property type="project" value="InterPro"/>
</dbReference>
<organism evidence="2 3">
    <name type="scientific">Apatococcus lobatus</name>
    <dbReference type="NCBI Taxonomy" id="904363"/>
    <lineage>
        <taxon>Eukaryota</taxon>
        <taxon>Viridiplantae</taxon>
        <taxon>Chlorophyta</taxon>
        <taxon>core chlorophytes</taxon>
        <taxon>Trebouxiophyceae</taxon>
        <taxon>Chlorellales</taxon>
        <taxon>Chlorellaceae</taxon>
        <taxon>Apatococcus</taxon>
    </lineage>
</organism>
<proteinExistence type="predicted"/>
<name>A0AAW1RLQ3_9CHLO</name>
<reference evidence="2 3" key="1">
    <citation type="journal article" date="2024" name="Nat. Commun.">
        <title>Phylogenomics reveals the evolutionary origins of lichenization in chlorophyte algae.</title>
        <authorList>
            <person name="Puginier C."/>
            <person name="Libourel C."/>
            <person name="Otte J."/>
            <person name="Skaloud P."/>
            <person name="Haon M."/>
            <person name="Grisel S."/>
            <person name="Petersen M."/>
            <person name="Berrin J.G."/>
            <person name="Delaux P.M."/>
            <person name="Dal Grande F."/>
            <person name="Keller J."/>
        </authorList>
    </citation>
    <scope>NUCLEOTIDE SEQUENCE [LARGE SCALE GENOMIC DNA]</scope>
    <source>
        <strain evidence="2 3">SAG 2145</strain>
    </source>
</reference>